<proteinExistence type="predicted"/>
<gene>
    <name evidence="1" type="ORF">DVG78_15935</name>
</gene>
<comment type="caution">
    <text evidence="1">The sequence shown here is derived from an EMBL/GenBank/DDBJ whole genome shotgun (WGS) entry which is preliminary data.</text>
</comment>
<sequence>MNELIFVVEEDPEGGYTARALGENIFTQGETMQELKEMIRDAIACHFDSPDLAPKVIRLHFVKEEIFAL</sequence>
<dbReference type="AlphaFoldDB" id="A0A369ICV3"/>
<dbReference type="Proteomes" id="UP000253141">
    <property type="component" value="Unassembled WGS sequence"/>
</dbReference>
<keyword evidence="2" id="KW-1185">Reference proteome</keyword>
<reference evidence="1 2" key="1">
    <citation type="submission" date="2018-07" db="EMBL/GenBank/DDBJ databases">
        <title>Genome analysis of Runella aurantiaca.</title>
        <authorList>
            <person name="Yang X."/>
        </authorList>
    </citation>
    <scope>NUCLEOTIDE SEQUENCE [LARGE SCALE GENOMIC DNA]</scope>
    <source>
        <strain evidence="1 2">YX9</strain>
    </source>
</reference>
<dbReference type="InterPro" id="IPR035069">
    <property type="entry name" value="TTHA1013/TTHA0281-like"/>
</dbReference>
<evidence type="ECO:0000313" key="2">
    <source>
        <dbReference type="Proteomes" id="UP000253141"/>
    </source>
</evidence>
<dbReference type="RefSeq" id="WP_114462052.1">
    <property type="nucleotide sequence ID" value="NZ_QPIW01000012.1"/>
</dbReference>
<evidence type="ECO:0000313" key="1">
    <source>
        <dbReference type="EMBL" id="RDB05054.1"/>
    </source>
</evidence>
<dbReference type="EMBL" id="QPIW01000012">
    <property type="protein sequence ID" value="RDB05054.1"/>
    <property type="molecule type" value="Genomic_DNA"/>
</dbReference>
<dbReference type="Gene3D" id="3.30.160.250">
    <property type="match status" value="1"/>
</dbReference>
<dbReference type="OrthoDB" id="9805307at2"/>
<name>A0A369ICV3_9BACT</name>
<dbReference type="SUPFAM" id="SSF143100">
    <property type="entry name" value="TTHA1013/TTHA0281-like"/>
    <property type="match status" value="1"/>
</dbReference>
<protein>
    <submittedName>
        <fullName evidence="1">2-oxoisovalerate dehydrogenase</fullName>
    </submittedName>
</protein>
<accession>A0A369ICV3</accession>
<organism evidence="1 2">
    <name type="scientific">Runella aurantiaca</name>
    <dbReference type="NCBI Taxonomy" id="2282308"/>
    <lineage>
        <taxon>Bacteria</taxon>
        <taxon>Pseudomonadati</taxon>
        <taxon>Bacteroidota</taxon>
        <taxon>Cytophagia</taxon>
        <taxon>Cytophagales</taxon>
        <taxon>Spirosomataceae</taxon>
        <taxon>Runella</taxon>
    </lineage>
</organism>